<keyword evidence="7 18" id="KW-0768">Sushi</keyword>
<dbReference type="InterPro" id="IPR018114">
    <property type="entry name" value="TRYPSIN_HIS"/>
</dbReference>
<feature type="signal peptide" evidence="19">
    <location>
        <begin position="1"/>
        <end position="27"/>
    </location>
</feature>
<dbReference type="GO" id="GO:0009986">
    <property type="term" value="C:cell surface"/>
    <property type="evidence" value="ECO:0007669"/>
    <property type="project" value="UniProtKB-SubCell"/>
</dbReference>
<dbReference type="InterPro" id="IPR001314">
    <property type="entry name" value="Peptidase_S1A"/>
</dbReference>
<dbReference type="PROSITE" id="PS50923">
    <property type="entry name" value="SUSHI"/>
    <property type="match status" value="3"/>
</dbReference>
<dbReference type="PANTHER" id="PTHR46393">
    <property type="entry name" value="SUSHI DOMAIN-CONTAINING PROTEIN"/>
    <property type="match status" value="1"/>
</dbReference>
<dbReference type="InterPro" id="IPR035976">
    <property type="entry name" value="Sushi/SCR/CCP_sf"/>
</dbReference>
<protein>
    <recommendedName>
        <fullName evidence="16">C3/C5 convertase</fullName>
    </recommendedName>
</protein>
<dbReference type="PROSITE" id="PS50234">
    <property type="entry name" value="VWFA"/>
    <property type="match status" value="1"/>
</dbReference>
<dbReference type="Ensembl" id="ENSEEET00000050948.2">
    <property type="protein sequence ID" value="ENSEEEP00000050396.2"/>
    <property type="gene ID" value="ENSEEEG00000023693.2"/>
</dbReference>
<evidence type="ECO:0000259" key="22">
    <source>
        <dbReference type="PROSITE" id="PS50923"/>
    </source>
</evidence>
<reference evidence="23" key="3">
    <citation type="submission" date="2020-05" db="EMBL/GenBank/DDBJ databases">
        <title>Electrophorus electricus (electric eel) genome, fEleEle1, primary haplotype.</title>
        <authorList>
            <person name="Myers G."/>
            <person name="Meyer A."/>
            <person name="Fedrigo O."/>
            <person name="Formenti G."/>
            <person name="Rhie A."/>
            <person name="Tracey A."/>
            <person name="Sims Y."/>
            <person name="Jarvis E.D."/>
        </authorList>
    </citation>
    <scope>NUCLEOTIDE SEQUENCE [LARGE SCALE GENOMIC DNA]</scope>
</reference>
<evidence type="ECO:0000256" key="9">
    <source>
        <dbReference type="ARBA" id="ARBA00022729"/>
    </source>
</evidence>
<dbReference type="SUPFAM" id="SSF50494">
    <property type="entry name" value="Trypsin-like serine proteases"/>
    <property type="match status" value="1"/>
</dbReference>
<organism evidence="23 24">
    <name type="scientific">Electrophorus electricus</name>
    <name type="common">Electric eel</name>
    <name type="synonym">Gymnotus electricus</name>
    <dbReference type="NCBI Taxonomy" id="8005"/>
    <lineage>
        <taxon>Eukaryota</taxon>
        <taxon>Metazoa</taxon>
        <taxon>Chordata</taxon>
        <taxon>Craniata</taxon>
        <taxon>Vertebrata</taxon>
        <taxon>Euteleostomi</taxon>
        <taxon>Actinopterygii</taxon>
        <taxon>Neopterygii</taxon>
        <taxon>Teleostei</taxon>
        <taxon>Ostariophysi</taxon>
        <taxon>Gymnotiformes</taxon>
        <taxon>Gymnotoidei</taxon>
        <taxon>Gymnotidae</taxon>
        <taxon>Electrophorus</taxon>
    </lineage>
</organism>
<evidence type="ECO:0000256" key="2">
    <source>
        <dbReference type="ARBA" id="ARBA00001946"/>
    </source>
</evidence>
<dbReference type="STRING" id="8005.ENSEEEP00000050396"/>
<dbReference type="InterPro" id="IPR001254">
    <property type="entry name" value="Trypsin_dom"/>
</dbReference>
<reference evidence="23" key="5">
    <citation type="submission" date="2025-09" db="UniProtKB">
        <authorList>
            <consortium name="Ensembl"/>
        </authorList>
    </citation>
    <scope>IDENTIFICATION</scope>
</reference>
<comment type="caution">
    <text evidence="18">Lacks conserved residue(s) required for the propagation of feature annotation.</text>
</comment>
<evidence type="ECO:0000313" key="24">
    <source>
        <dbReference type="Proteomes" id="UP000314983"/>
    </source>
</evidence>
<dbReference type="AlphaFoldDB" id="A0A4W4HNU1"/>
<feature type="active site" description="Charge relay system" evidence="17">
    <location>
        <position position="785"/>
    </location>
</feature>
<dbReference type="Gene3D" id="3.40.50.410">
    <property type="entry name" value="von Willebrand factor, type A domain"/>
    <property type="match status" value="1"/>
</dbReference>
<evidence type="ECO:0000256" key="11">
    <source>
        <dbReference type="ARBA" id="ARBA00022801"/>
    </source>
</evidence>
<evidence type="ECO:0000256" key="12">
    <source>
        <dbReference type="ARBA" id="ARBA00022825"/>
    </source>
</evidence>
<keyword evidence="6" id="KW-0399">Innate immunity</keyword>
<keyword evidence="8" id="KW-0645">Protease</keyword>
<reference evidence="24" key="2">
    <citation type="journal article" date="2017" name="Sci. Adv.">
        <title>A tail of two voltages: Proteomic comparison of the three electric organs of the electric eel.</title>
        <authorList>
            <person name="Traeger L.L."/>
            <person name="Sabat G."/>
            <person name="Barrett-Wilt G.A."/>
            <person name="Wells G.B."/>
            <person name="Sussman M.R."/>
        </authorList>
    </citation>
    <scope>NUCLEOTIDE SEQUENCE [LARGE SCALE GENOMIC DNA]</scope>
</reference>
<feature type="domain" description="Sushi" evidence="22">
    <location>
        <begin position="185"/>
        <end position="244"/>
    </location>
</feature>
<dbReference type="Gene3D" id="2.40.10.10">
    <property type="entry name" value="Trypsin-like serine proteases"/>
    <property type="match status" value="2"/>
</dbReference>
<feature type="domain" description="Sushi" evidence="22">
    <location>
        <begin position="247"/>
        <end position="304"/>
    </location>
</feature>
<keyword evidence="15" id="KW-0325">Glycoprotein</keyword>
<sequence length="854" mass="94981">GHTLAMPFITACILTSALFFSIGRVCAQDDYDYYYDAKSCALSESITGGTVKYSNGGAVGSEVTYQCKDGFKPYPVFKKVCSSNGEWDTFNFISPFLMLITEFLHFDYTIQFQEPQKNCSLAQFIKGGRVSYSKEGLEGSMLTYHCEAGFYPFPTKLRVCESSGEWSTMVLPNGKAVSTATCKEVLCPAQLQLDNGEFRPRKQWFKVGEGQAFSCREGYTLLGSAWRNCTEWGHWTGTTPVCDDQTDDCKNPVTPPGAMRSGERFRIGDTVKYSCQAGLDLLGPDVRVCLDAREWSGPSPRCQAHHTFDLPAAAAQAMSGSLSALMDVSSPEFKKKDPGYGRTLRVADGRLNIFILLDTSGSISEYHFEKAKQATANLIQKLGSYDVIMKFDIISYASEPQDIITITNSNSDNIDFVLNKLMEFKYTRHGKKTGTNLFKAISEVYGRLAFLKVNKESHFNETQNVILIETDGFSNMGANPQYALNRIRDLFGYKSPSIDHTGEELLDVYVFGIGENVKRNELKTIASSKNREQHLFLLSSYTDLGEVFNNMINDSAVIKCGVAQEVVHARVDNLDTGPPAHTRPWHVTITWRAKPCQGSILTENWVITAAHCLIKLNNGTVETAAPRDVTIKHGAGTVGTSFLTLHPQFDIKGLKDKNVNEFYDYDVALVRVNGIELSSKARPICLPCTKASNRALRMSPDSTCKQHESSLFHLKETQAYFIQQGKNRKQTHIHTGEKRADCIEQYGPALSSNKLVSLTDVVTDRFLCTGGSAAHRDGLTCKGDSGGSLFLRKGMRYFQVGVVSWGTKLLCDSSTKHIPEPPEDGRDFHISLFSIMPWLKEHLAPELDFLPLER</sequence>
<evidence type="ECO:0000256" key="18">
    <source>
        <dbReference type="PROSITE-ProRule" id="PRU00302"/>
    </source>
</evidence>
<dbReference type="OMA" id="YTKPWHV"/>
<dbReference type="GO" id="GO:0006508">
    <property type="term" value="P:proteolysis"/>
    <property type="evidence" value="ECO:0007669"/>
    <property type="project" value="UniProtKB-KW"/>
</dbReference>
<feature type="active site" description="Charge relay system" evidence="17">
    <location>
        <position position="666"/>
    </location>
</feature>
<evidence type="ECO:0000256" key="17">
    <source>
        <dbReference type="PIRSR" id="PIRSR001154-1"/>
    </source>
</evidence>
<evidence type="ECO:0000256" key="6">
    <source>
        <dbReference type="ARBA" id="ARBA00022588"/>
    </source>
</evidence>
<dbReference type="SMART" id="SM00327">
    <property type="entry name" value="VWA"/>
    <property type="match status" value="1"/>
</dbReference>
<dbReference type="CDD" id="cd00190">
    <property type="entry name" value="Tryp_SPc"/>
    <property type="match status" value="1"/>
</dbReference>
<dbReference type="PROSITE" id="PS00134">
    <property type="entry name" value="TRYPSIN_HIS"/>
    <property type="match status" value="1"/>
</dbReference>
<evidence type="ECO:0000256" key="3">
    <source>
        <dbReference type="ARBA" id="ARBA00004241"/>
    </source>
</evidence>
<accession>A0A4W4HNU1</accession>
<dbReference type="SMART" id="SM00032">
    <property type="entry name" value="CCP"/>
    <property type="match status" value="4"/>
</dbReference>
<keyword evidence="5" id="KW-0964">Secreted</keyword>
<evidence type="ECO:0000256" key="4">
    <source>
        <dbReference type="ARBA" id="ARBA00004613"/>
    </source>
</evidence>
<dbReference type="GO" id="GO:0045087">
    <property type="term" value="P:innate immune response"/>
    <property type="evidence" value="ECO:0007669"/>
    <property type="project" value="UniProtKB-KW"/>
</dbReference>
<dbReference type="InterPro" id="IPR002035">
    <property type="entry name" value="VWF_A"/>
</dbReference>
<dbReference type="PANTHER" id="PTHR46393:SF8">
    <property type="entry name" value="COMPLEMENT C2"/>
    <property type="match status" value="1"/>
</dbReference>
<feature type="disulfide bond" evidence="18">
    <location>
        <begin position="215"/>
        <end position="242"/>
    </location>
</feature>
<dbReference type="InterPro" id="IPR011360">
    <property type="entry name" value="Compl_C2_B"/>
</dbReference>
<name>A0A4W4HNU1_ELEEL</name>
<feature type="domain" description="VWFA" evidence="20">
    <location>
        <begin position="352"/>
        <end position="551"/>
    </location>
</feature>
<dbReference type="SMART" id="SM00020">
    <property type="entry name" value="Tryp_SPc"/>
    <property type="match status" value="1"/>
</dbReference>
<reference evidence="24" key="1">
    <citation type="journal article" date="2014" name="Science">
        <title>Nonhuman genetics. Genomic basis for the convergent evolution of electric organs.</title>
        <authorList>
            <person name="Gallant J.R."/>
            <person name="Traeger L.L."/>
            <person name="Volkening J.D."/>
            <person name="Moffett H."/>
            <person name="Chen P.H."/>
            <person name="Novina C.D."/>
            <person name="Phillips G.N.Jr."/>
            <person name="Anand R."/>
            <person name="Wells G.B."/>
            <person name="Pinch M."/>
            <person name="Guth R."/>
            <person name="Unguez G.A."/>
            <person name="Albert J.S."/>
            <person name="Zakon H.H."/>
            <person name="Samanta M.P."/>
            <person name="Sussman M.R."/>
        </authorList>
    </citation>
    <scope>NUCLEOTIDE SEQUENCE [LARGE SCALE GENOMIC DNA]</scope>
</reference>
<comment type="subcellular location">
    <subcellularLocation>
        <location evidence="3">Cell surface</location>
    </subcellularLocation>
    <subcellularLocation>
        <location evidence="4">Secreted</location>
    </subcellularLocation>
</comment>
<dbReference type="GeneTree" id="ENSGT00940000165141"/>
<evidence type="ECO:0000259" key="21">
    <source>
        <dbReference type="PROSITE" id="PS50240"/>
    </source>
</evidence>
<keyword evidence="11" id="KW-0378">Hydrolase</keyword>
<dbReference type="Gene3D" id="2.10.70.10">
    <property type="entry name" value="Complement Module, domain 1"/>
    <property type="match status" value="4"/>
</dbReference>
<dbReference type="CDD" id="cd00033">
    <property type="entry name" value="CCP"/>
    <property type="match status" value="4"/>
</dbReference>
<keyword evidence="9 19" id="KW-0732">Signal</keyword>
<dbReference type="InterPro" id="IPR000436">
    <property type="entry name" value="Sushi_SCR_CCP_dom"/>
</dbReference>
<evidence type="ECO:0000256" key="8">
    <source>
        <dbReference type="ARBA" id="ARBA00022670"/>
    </source>
</evidence>
<dbReference type="SUPFAM" id="SSF53300">
    <property type="entry name" value="vWA-like"/>
    <property type="match status" value="1"/>
</dbReference>
<evidence type="ECO:0000256" key="16">
    <source>
        <dbReference type="ARBA" id="ARBA00029636"/>
    </source>
</evidence>
<evidence type="ECO:0000313" key="23">
    <source>
        <dbReference type="Ensembl" id="ENSEEEP00000050396.2"/>
    </source>
</evidence>
<gene>
    <name evidence="23" type="primary">si:ch1073-280e3.1</name>
</gene>
<dbReference type="PRINTS" id="PR00722">
    <property type="entry name" value="CHYMOTRYPSIN"/>
</dbReference>
<dbReference type="PIRSF" id="PIRSF001154">
    <property type="entry name" value="Compl_C2_B"/>
    <property type="match status" value="1"/>
</dbReference>
<feature type="chain" id="PRO_5044292619" description="C3/C5 convertase" evidence="19">
    <location>
        <begin position="28"/>
        <end position="854"/>
    </location>
</feature>
<dbReference type="PROSITE" id="PS50240">
    <property type="entry name" value="TRYPSIN_DOM"/>
    <property type="match status" value="1"/>
</dbReference>
<dbReference type="InterPro" id="IPR043504">
    <property type="entry name" value="Peptidase_S1_PA_chymotrypsin"/>
</dbReference>
<evidence type="ECO:0000256" key="10">
    <source>
        <dbReference type="ARBA" id="ARBA00022737"/>
    </source>
</evidence>
<keyword evidence="13" id="KW-0391">Immunity</keyword>
<evidence type="ECO:0000256" key="15">
    <source>
        <dbReference type="ARBA" id="ARBA00023180"/>
    </source>
</evidence>
<evidence type="ECO:0000256" key="1">
    <source>
        <dbReference type="ARBA" id="ARBA00001936"/>
    </source>
</evidence>
<dbReference type="InterPro" id="IPR036465">
    <property type="entry name" value="vWFA_dom_sf"/>
</dbReference>
<reference evidence="23" key="4">
    <citation type="submission" date="2025-08" db="UniProtKB">
        <authorList>
            <consortium name="Ensembl"/>
        </authorList>
    </citation>
    <scope>IDENTIFICATION</scope>
</reference>
<dbReference type="Pfam" id="PF00084">
    <property type="entry name" value="Sushi"/>
    <property type="match status" value="3"/>
</dbReference>
<feature type="domain" description="Sushi" evidence="22">
    <location>
        <begin position="117"/>
        <end position="184"/>
    </location>
</feature>
<dbReference type="GO" id="GO:0070062">
    <property type="term" value="C:extracellular exosome"/>
    <property type="evidence" value="ECO:0007669"/>
    <property type="project" value="TreeGrafter"/>
</dbReference>
<evidence type="ECO:0000256" key="13">
    <source>
        <dbReference type="ARBA" id="ARBA00022859"/>
    </source>
</evidence>
<dbReference type="GO" id="GO:0009617">
    <property type="term" value="P:response to bacterium"/>
    <property type="evidence" value="ECO:0007669"/>
    <property type="project" value="TreeGrafter"/>
</dbReference>
<evidence type="ECO:0000256" key="7">
    <source>
        <dbReference type="ARBA" id="ARBA00022659"/>
    </source>
</evidence>
<comment type="cofactor">
    <cofactor evidence="2">
        <name>Mg(2+)</name>
        <dbReference type="ChEBI" id="CHEBI:18420"/>
    </cofactor>
</comment>
<evidence type="ECO:0000256" key="5">
    <source>
        <dbReference type="ARBA" id="ARBA00022525"/>
    </source>
</evidence>
<feature type="domain" description="Peptidase S1" evidence="21">
    <location>
        <begin position="566"/>
        <end position="844"/>
    </location>
</feature>
<dbReference type="Pfam" id="PF00092">
    <property type="entry name" value="VWA"/>
    <property type="match status" value="1"/>
</dbReference>
<comment type="cofactor">
    <cofactor evidence="1">
        <name>Mn(2+)</name>
        <dbReference type="ChEBI" id="CHEBI:29035"/>
    </cofactor>
</comment>
<keyword evidence="10" id="KW-0677">Repeat</keyword>
<evidence type="ECO:0000256" key="14">
    <source>
        <dbReference type="ARBA" id="ARBA00023157"/>
    </source>
</evidence>
<dbReference type="SUPFAM" id="SSF57535">
    <property type="entry name" value="Complement control module/SCR domain"/>
    <property type="match status" value="4"/>
</dbReference>
<dbReference type="Proteomes" id="UP000314983">
    <property type="component" value="Chromosome 15"/>
</dbReference>
<feature type="disulfide bond" evidence="18">
    <location>
        <begin position="275"/>
        <end position="302"/>
    </location>
</feature>
<evidence type="ECO:0000256" key="19">
    <source>
        <dbReference type="SAM" id="SignalP"/>
    </source>
</evidence>
<keyword evidence="14 18" id="KW-1015">Disulfide bond</keyword>
<feature type="active site" description="Charge relay system" evidence="17">
    <location>
        <position position="611"/>
    </location>
</feature>
<dbReference type="InterPro" id="IPR009003">
    <property type="entry name" value="Peptidase_S1_PA"/>
</dbReference>
<dbReference type="GO" id="GO:0006956">
    <property type="term" value="P:complement activation"/>
    <property type="evidence" value="ECO:0007669"/>
    <property type="project" value="InterPro"/>
</dbReference>
<evidence type="ECO:0000259" key="20">
    <source>
        <dbReference type="PROSITE" id="PS50234"/>
    </source>
</evidence>
<keyword evidence="12" id="KW-0720">Serine protease</keyword>
<keyword evidence="24" id="KW-1185">Reference proteome</keyword>
<proteinExistence type="predicted"/>
<dbReference type="Pfam" id="PF00089">
    <property type="entry name" value="Trypsin"/>
    <property type="match status" value="1"/>
</dbReference>
<dbReference type="GO" id="GO:0004252">
    <property type="term" value="F:serine-type endopeptidase activity"/>
    <property type="evidence" value="ECO:0007669"/>
    <property type="project" value="InterPro"/>
</dbReference>